<evidence type="ECO:0000256" key="1">
    <source>
        <dbReference type="ARBA" id="ARBA00004202"/>
    </source>
</evidence>
<accession>A0A926DJF2</accession>
<gene>
    <name evidence="10" type="ORF">H8693_07980</name>
</gene>
<dbReference type="GO" id="GO:0016887">
    <property type="term" value="F:ATP hydrolysis activity"/>
    <property type="evidence" value="ECO:0007669"/>
    <property type="project" value="InterPro"/>
</dbReference>
<dbReference type="PANTHER" id="PTHR43553">
    <property type="entry name" value="HEAVY METAL TRANSPORTER"/>
    <property type="match status" value="1"/>
</dbReference>
<proteinExistence type="inferred from homology"/>
<dbReference type="InterPro" id="IPR050095">
    <property type="entry name" value="ECF_ABC_transporter_ATP-bd"/>
</dbReference>
<evidence type="ECO:0000256" key="7">
    <source>
        <dbReference type="ARBA" id="ARBA00022967"/>
    </source>
</evidence>
<dbReference type="GO" id="GO:0043190">
    <property type="term" value="C:ATP-binding cassette (ABC) transporter complex"/>
    <property type="evidence" value="ECO:0007669"/>
    <property type="project" value="TreeGrafter"/>
</dbReference>
<name>A0A926DJF2_9FIRM</name>
<dbReference type="Gene3D" id="3.40.50.300">
    <property type="entry name" value="P-loop containing nucleotide triphosphate hydrolases"/>
    <property type="match status" value="1"/>
</dbReference>
<dbReference type="CDD" id="cd03225">
    <property type="entry name" value="ABC_cobalt_CbiO_domain1"/>
    <property type="match status" value="1"/>
</dbReference>
<evidence type="ECO:0000256" key="5">
    <source>
        <dbReference type="ARBA" id="ARBA00022741"/>
    </source>
</evidence>
<dbReference type="SMART" id="SM00382">
    <property type="entry name" value="AAA"/>
    <property type="match status" value="1"/>
</dbReference>
<dbReference type="PROSITE" id="PS50893">
    <property type="entry name" value="ABC_TRANSPORTER_2"/>
    <property type="match status" value="1"/>
</dbReference>
<dbReference type="InterPro" id="IPR015856">
    <property type="entry name" value="ABC_transpr_CbiO/EcfA_su"/>
</dbReference>
<keyword evidence="3" id="KW-0813">Transport</keyword>
<keyword evidence="5" id="KW-0547">Nucleotide-binding</keyword>
<keyword evidence="6" id="KW-0067">ATP-binding</keyword>
<keyword evidence="11" id="KW-1185">Reference proteome</keyword>
<feature type="domain" description="ABC transporter" evidence="9">
    <location>
        <begin position="5"/>
        <end position="243"/>
    </location>
</feature>
<dbReference type="InterPro" id="IPR003439">
    <property type="entry name" value="ABC_transporter-like_ATP-bd"/>
</dbReference>
<dbReference type="EMBL" id="JACRSS010000003">
    <property type="protein sequence ID" value="MBC8538872.1"/>
    <property type="molecule type" value="Genomic_DNA"/>
</dbReference>
<evidence type="ECO:0000256" key="8">
    <source>
        <dbReference type="ARBA" id="ARBA00023136"/>
    </source>
</evidence>
<sequence>MEDFVRTQGVTYSYTSEEGDVNFALNGVDITVKKGSFAVILGHNGSGKSTFAKLLNALSLPTGGKVWIDGMDTADAERTFEIRGSVGMVFQNPDNQLVATVVDEDVAFGPENLGVPQPEIVERVEQALTAVNMLKYKKRAPHMLSGGQKQRIAIAGALAMHPKMIVLDEATAMLDPRGRKKILEIVTRLNREEGITIVLITHFMEEAVDADQVIVLSDGQVLCQGTPHEILTDQAMLKKAGLLPPFAAQMAMELREAGIPIAQTCITTRELVEEICRLQ</sequence>
<dbReference type="RefSeq" id="WP_249280538.1">
    <property type="nucleotide sequence ID" value="NZ_JACRSS010000003.1"/>
</dbReference>
<dbReference type="InterPro" id="IPR017871">
    <property type="entry name" value="ABC_transporter-like_CS"/>
</dbReference>
<dbReference type="NCBIfam" id="TIGR04520">
    <property type="entry name" value="ECF_ATPase_1"/>
    <property type="match status" value="1"/>
</dbReference>
<dbReference type="FunFam" id="3.40.50.300:FF:000224">
    <property type="entry name" value="Energy-coupling factor transporter ATP-binding protein EcfA"/>
    <property type="match status" value="1"/>
</dbReference>
<dbReference type="InterPro" id="IPR003593">
    <property type="entry name" value="AAA+_ATPase"/>
</dbReference>
<dbReference type="GO" id="GO:0005524">
    <property type="term" value="F:ATP binding"/>
    <property type="evidence" value="ECO:0007669"/>
    <property type="project" value="UniProtKB-KW"/>
</dbReference>
<evidence type="ECO:0000256" key="3">
    <source>
        <dbReference type="ARBA" id="ARBA00022448"/>
    </source>
</evidence>
<dbReference type="PROSITE" id="PS00211">
    <property type="entry name" value="ABC_TRANSPORTER_1"/>
    <property type="match status" value="1"/>
</dbReference>
<comment type="similarity">
    <text evidence="2">Belongs to the ABC transporter superfamily.</text>
</comment>
<dbReference type="InterPro" id="IPR027417">
    <property type="entry name" value="P-loop_NTPase"/>
</dbReference>
<dbReference type="Pfam" id="PF00005">
    <property type="entry name" value="ABC_tran"/>
    <property type="match status" value="1"/>
</dbReference>
<keyword evidence="4" id="KW-1003">Cell membrane</keyword>
<evidence type="ECO:0000256" key="2">
    <source>
        <dbReference type="ARBA" id="ARBA00005417"/>
    </source>
</evidence>
<comment type="caution">
    <text evidence="10">The sequence shown here is derived from an EMBL/GenBank/DDBJ whole genome shotgun (WGS) entry which is preliminary data.</text>
</comment>
<organism evidence="10 11">
    <name type="scientific">Guopingia tenuis</name>
    <dbReference type="NCBI Taxonomy" id="2763656"/>
    <lineage>
        <taxon>Bacteria</taxon>
        <taxon>Bacillati</taxon>
        <taxon>Bacillota</taxon>
        <taxon>Clostridia</taxon>
        <taxon>Christensenellales</taxon>
        <taxon>Christensenellaceae</taxon>
        <taxon>Guopingia</taxon>
    </lineage>
</organism>
<protein>
    <submittedName>
        <fullName evidence="10">Energy-coupling factor transporter ATPase</fullName>
    </submittedName>
</protein>
<evidence type="ECO:0000256" key="4">
    <source>
        <dbReference type="ARBA" id="ARBA00022475"/>
    </source>
</evidence>
<evidence type="ECO:0000259" key="9">
    <source>
        <dbReference type="PROSITE" id="PS50893"/>
    </source>
</evidence>
<dbReference type="PANTHER" id="PTHR43553:SF24">
    <property type="entry name" value="ENERGY-COUPLING FACTOR TRANSPORTER ATP-BINDING PROTEIN ECFA1"/>
    <property type="match status" value="1"/>
</dbReference>
<comment type="subcellular location">
    <subcellularLocation>
        <location evidence="1">Cell membrane</location>
        <topology evidence="1">Peripheral membrane protein</topology>
    </subcellularLocation>
</comment>
<dbReference type="SUPFAM" id="SSF52540">
    <property type="entry name" value="P-loop containing nucleoside triphosphate hydrolases"/>
    <property type="match status" value="1"/>
</dbReference>
<dbReference type="NCBIfam" id="NF010167">
    <property type="entry name" value="PRK13648.1"/>
    <property type="match status" value="1"/>
</dbReference>
<keyword evidence="8" id="KW-0472">Membrane</keyword>
<keyword evidence="7" id="KW-1278">Translocase</keyword>
<dbReference type="Proteomes" id="UP000617951">
    <property type="component" value="Unassembled WGS sequence"/>
</dbReference>
<evidence type="ECO:0000313" key="10">
    <source>
        <dbReference type="EMBL" id="MBC8538872.1"/>
    </source>
</evidence>
<evidence type="ECO:0000313" key="11">
    <source>
        <dbReference type="Proteomes" id="UP000617951"/>
    </source>
</evidence>
<reference evidence="10" key="1">
    <citation type="submission" date="2020-08" db="EMBL/GenBank/DDBJ databases">
        <title>Genome public.</title>
        <authorList>
            <person name="Liu C."/>
            <person name="Sun Q."/>
        </authorList>
    </citation>
    <scope>NUCLEOTIDE SEQUENCE</scope>
    <source>
        <strain evidence="10">NSJ-63</strain>
    </source>
</reference>
<dbReference type="InterPro" id="IPR030947">
    <property type="entry name" value="EcfA_1"/>
</dbReference>
<evidence type="ECO:0000256" key="6">
    <source>
        <dbReference type="ARBA" id="ARBA00022840"/>
    </source>
</evidence>
<dbReference type="GO" id="GO:0042626">
    <property type="term" value="F:ATPase-coupled transmembrane transporter activity"/>
    <property type="evidence" value="ECO:0007669"/>
    <property type="project" value="TreeGrafter"/>
</dbReference>
<dbReference type="AlphaFoldDB" id="A0A926DJF2"/>